<dbReference type="EMBL" id="JACVVK020000612">
    <property type="protein sequence ID" value="KAK7462635.1"/>
    <property type="molecule type" value="Genomic_DNA"/>
</dbReference>
<gene>
    <name evidence="2" type="ORF">BaRGS_00038315</name>
</gene>
<feature type="region of interest" description="Disordered" evidence="1">
    <location>
        <begin position="1"/>
        <end position="33"/>
    </location>
</feature>
<dbReference type="AlphaFoldDB" id="A0ABD0J667"/>
<keyword evidence="3" id="KW-1185">Reference proteome</keyword>
<sequence>MAAPSGVRHGSSHKTSDFSSVDDSSDSDGETEPAKNFFRRISTNKGIKTSICYRKVMTARHLVKPELIVHKTGWAAKVRKQTHGYDEKTGDRNTGCLEVEHMRWLFEWFQGFELKNALDSHRKKPKKVSEPLGTASVALAVADHQYMQNRPAVPAGRLGVGKAQTQNPVTFPPHPAIIGKGLPATKQGWSNLLLNN</sequence>
<evidence type="ECO:0000313" key="3">
    <source>
        <dbReference type="Proteomes" id="UP001519460"/>
    </source>
</evidence>
<comment type="caution">
    <text evidence="2">The sequence shown here is derived from an EMBL/GenBank/DDBJ whole genome shotgun (WGS) entry which is preliminary data.</text>
</comment>
<reference evidence="2 3" key="1">
    <citation type="journal article" date="2023" name="Sci. Data">
        <title>Genome assembly of the Korean intertidal mud-creeper Batillaria attramentaria.</title>
        <authorList>
            <person name="Patra A.K."/>
            <person name="Ho P.T."/>
            <person name="Jun S."/>
            <person name="Lee S.J."/>
            <person name="Kim Y."/>
            <person name="Won Y.J."/>
        </authorList>
    </citation>
    <scope>NUCLEOTIDE SEQUENCE [LARGE SCALE GENOMIC DNA]</scope>
    <source>
        <strain evidence="2">Wonlab-2016</strain>
    </source>
</reference>
<evidence type="ECO:0000313" key="2">
    <source>
        <dbReference type="EMBL" id="KAK7462635.1"/>
    </source>
</evidence>
<name>A0ABD0J667_9CAEN</name>
<protein>
    <submittedName>
        <fullName evidence="2">Uncharacterized protein</fullName>
    </submittedName>
</protein>
<dbReference type="Proteomes" id="UP001519460">
    <property type="component" value="Unassembled WGS sequence"/>
</dbReference>
<organism evidence="2 3">
    <name type="scientific">Batillaria attramentaria</name>
    <dbReference type="NCBI Taxonomy" id="370345"/>
    <lineage>
        <taxon>Eukaryota</taxon>
        <taxon>Metazoa</taxon>
        <taxon>Spiralia</taxon>
        <taxon>Lophotrochozoa</taxon>
        <taxon>Mollusca</taxon>
        <taxon>Gastropoda</taxon>
        <taxon>Caenogastropoda</taxon>
        <taxon>Sorbeoconcha</taxon>
        <taxon>Cerithioidea</taxon>
        <taxon>Batillariidae</taxon>
        <taxon>Batillaria</taxon>
    </lineage>
</organism>
<accession>A0ABD0J667</accession>
<evidence type="ECO:0000256" key="1">
    <source>
        <dbReference type="SAM" id="MobiDB-lite"/>
    </source>
</evidence>
<proteinExistence type="predicted"/>